<evidence type="ECO:0000313" key="3">
    <source>
        <dbReference type="EMBL" id="QXM25225.1"/>
    </source>
</evidence>
<name>A0A975YJX6_9PROT</name>
<feature type="region of interest" description="Disordered" evidence="1">
    <location>
        <begin position="33"/>
        <end position="86"/>
    </location>
</feature>
<evidence type="ECO:0000256" key="1">
    <source>
        <dbReference type="SAM" id="MobiDB-lite"/>
    </source>
</evidence>
<evidence type="ECO:0000256" key="2">
    <source>
        <dbReference type="SAM" id="Phobius"/>
    </source>
</evidence>
<evidence type="ECO:0000313" key="4">
    <source>
        <dbReference type="Proteomes" id="UP000694001"/>
    </source>
</evidence>
<dbReference type="Proteomes" id="UP000694001">
    <property type="component" value="Chromosome"/>
</dbReference>
<sequence length="86" mass="9750">MDGATFAVLNLLLVKGPILAIALYQLWSLRFYPKPPGREERAAPPPTPRGDDRKEMPRKPLPDCLIPRPLALPAPERREERVRELA</sequence>
<organism evidence="3 4">
    <name type="scientific">Elioraea tepida</name>
    <dbReference type="NCBI Taxonomy" id="2843330"/>
    <lineage>
        <taxon>Bacteria</taxon>
        <taxon>Pseudomonadati</taxon>
        <taxon>Pseudomonadota</taxon>
        <taxon>Alphaproteobacteria</taxon>
        <taxon>Acetobacterales</taxon>
        <taxon>Elioraeaceae</taxon>
        <taxon>Elioraea</taxon>
    </lineage>
</organism>
<feature type="compositionally biased region" description="Basic and acidic residues" evidence="1">
    <location>
        <begin position="49"/>
        <end position="61"/>
    </location>
</feature>
<dbReference type="RefSeq" id="WP_218286281.1">
    <property type="nucleotide sequence ID" value="NZ_CP076448.1"/>
</dbReference>
<feature type="transmembrane region" description="Helical" evidence="2">
    <location>
        <begin position="6"/>
        <end position="27"/>
    </location>
</feature>
<dbReference type="EMBL" id="CP076448">
    <property type="protein sequence ID" value="QXM25225.1"/>
    <property type="molecule type" value="Genomic_DNA"/>
</dbReference>
<reference evidence="3" key="1">
    <citation type="submission" date="2021-06" db="EMBL/GenBank/DDBJ databases">
        <title>Elioraea tepida, sp. nov., a moderately thermophilic aerobic anoxygenic phototrophic bacterium isolated from an alkaline siliceous hot spring mat community in Yellowstone National Park, WY, USA.</title>
        <authorList>
            <person name="Saini M.K."/>
            <person name="Yoshida S."/>
            <person name="Sebastian A."/>
            <person name="Hirose S."/>
            <person name="Hara E."/>
            <person name="Tamaki H."/>
            <person name="Soulier N.T."/>
            <person name="Albert I."/>
            <person name="Hanada S."/>
            <person name="Bryant D.A."/>
            <person name="Tank M."/>
        </authorList>
    </citation>
    <scope>NUCLEOTIDE SEQUENCE</scope>
    <source>
        <strain evidence="3">MS-P2</strain>
    </source>
</reference>
<keyword evidence="2" id="KW-0812">Transmembrane</keyword>
<feature type="compositionally biased region" description="Basic and acidic residues" evidence="1">
    <location>
        <begin position="75"/>
        <end position="86"/>
    </location>
</feature>
<gene>
    <name evidence="3" type="ORF">KO353_02965</name>
</gene>
<dbReference type="AlphaFoldDB" id="A0A975YJX6"/>
<keyword evidence="4" id="KW-1185">Reference proteome</keyword>
<protein>
    <submittedName>
        <fullName evidence="3">Uncharacterized protein</fullName>
    </submittedName>
</protein>
<keyword evidence="2" id="KW-1133">Transmembrane helix</keyword>
<accession>A0A975YJX6</accession>
<proteinExistence type="predicted"/>
<dbReference type="KEGG" id="elio:KO353_02965"/>
<keyword evidence="2" id="KW-0472">Membrane</keyword>